<name>A0A8H1LLG4_9ACTN</name>
<comment type="caution">
    <text evidence="1">The sequence shown here is derived from an EMBL/GenBank/DDBJ whole genome shotgun (WGS) entry which is preliminary data.</text>
</comment>
<organism evidence="1 2">
    <name type="scientific">Streptomyces albus</name>
    <dbReference type="NCBI Taxonomy" id="1888"/>
    <lineage>
        <taxon>Bacteria</taxon>
        <taxon>Bacillati</taxon>
        <taxon>Actinomycetota</taxon>
        <taxon>Actinomycetes</taxon>
        <taxon>Kitasatosporales</taxon>
        <taxon>Streptomycetaceae</taxon>
        <taxon>Streptomyces</taxon>
    </lineage>
</organism>
<reference evidence="1 2" key="1">
    <citation type="submission" date="2018-10" db="EMBL/GenBank/DDBJ databases">
        <title>Isolation of pseudouridimycin from Streptomyces albus DSM 40763.</title>
        <authorList>
            <person name="Rosenqvist P."/>
            <person name="Metsae-Ketelae M."/>
            <person name="Virta P."/>
        </authorList>
    </citation>
    <scope>NUCLEOTIDE SEQUENCE [LARGE SCALE GENOMIC DNA]</scope>
    <source>
        <strain evidence="1 2">DSM 40763</strain>
    </source>
</reference>
<dbReference type="AlphaFoldDB" id="A0A8H1LLG4"/>
<proteinExistence type="predicted"/>
<evidence type="ECO:0000313" key="2">
    <source>
        <dbReference type="Proteomes" id="UP000298111"/>
    </source>
</evidence>
<accession>A0A8H1LLG4</accession>
<sequence>MSAADGRRGQAAVAQQVRLWRAGRSGSAAVSGVVRNRRHASAAPLFARRAAAEACGEVFGAGW</sequence>
<gene>
    <name evidence="1" type="ORF">D8771_03445</name>
</gene>
<evidence type="ECO:0000313" key="1">
    <source>
        <dbReference type="EMBL" id="TGG88534.1"/>
    </source>
</evidence>
<protein>
    <submittedName>
        <fullName evidence="1">Uncharacterized protein</fullName>
    </submittedName>
</protein>
<dbReference type="EMBL" id="RCIY01000009">
    <property type="protein sequence ID" value="TGG88534.1"/>
    <property type="molecule type" value="Genomic_DNA"/>
</dbReference>
<dbReference type="Proteomes" id="UP000298111">
    <property type="component" value="Unassembled WGS sequence"/>
</dbReference>